<evidence type="ECO:0000313" key="2">
    <source>
        <dbReference type="Proteomes" id="UP000255169"/>
    </source>
</evidence>
<dbReference type="Proteomes" id="UP000255169">
    <property type="component" value="Unassembled WGS sequence"/>
</dbReference>
<name>A0A380SAX8_YERRU</name>
<evidence type="ECO:0000313" key="1">
    <source>
        <dbReference type="EMBL" id="SUQ37540.1"/>
    </source>
</evidence>
<dbReference type="EMBL" id="UHJG01000004">
    <property type="protein sequence ID" value="SUQ37540.1"/>
    <property type="molecule type" value="Genomic_DNA"/>
</dbReference>
<accession>A0A380SAX8</accession>
<sequence length="77" mass="9149">MHLQCSAWGYICQQSHHFDLRLPKDAYSVVHAIMNHGLPRGFIMNFQFFLEKNQELAIRLSFIDFKIFIQVSYQDLT</sequence>
<organism evidence="1 2">
    <name type="scientific">Yersinia ruckeri</name>
    <dbReference type="NCBI Taxonomy" id="29486"/>
    <lineage>
        <taxon>Bacteria</taxon>
        <taxon>Pseudomonadati</taxon>
        <taxon>Pseudomonadota</taxon>
        <taxon>Gammaproteobacteria</taxon>
        <taxon>Enterobacterales</taxon>
        <taxon>Yersiniaceae</taxon>
        <taxon>Yersinia</taxon>
    </lineage>
</organism>
<keyword evidence="2" id="KW-1185">Reference proteome</keyword>
<reference evidence="1 2" key="1">
    <citation type="submission" date="2018-06" db="EMBL/GenBank/DDBJ databases">
        <authorList>
            <consortium name="Pathogen Informatics"/>
            <person name="Doyle S."/>
        </authorList>
    </citation>
    <scope>NUCLEOTIDE SEQUENCE [LARGE SCALE GENOMIC DNA]</scope>
    <source>
        <strain evidence="1 2">NCTC10476</strain>
    </source>
</reference>
<proteinExistence type="predicted"/>
<dbReference type="AlphaFoldDB" id="A0A380SAX8"/>
<gene>
    <name evidence="1" type="ORF">NCTC10476_03670</name>
</gene>
<protein>
    <submittedName>
        <fullName evidence="1">Uncharacterized protein</fullName>
    </submittedName>
</protein>